<evidence type="ECO:0000256" key="1">
    <source>
        <dbReference type="SAM" id="SignalP"/>
    </source>
</evidence>
<comment type="caution">
    <text evidence="2">The sequence shown here is derived from an EMBL/GenBank/DDBJ whole genome shotgun (WGS) entry which is preliminary data.</text>
</comment>
<keyword evidence="3" id="KW-1185">Reference proteome</keyword>
<dbReference type="Proteomes" id="UP001283361">
    <property type="component" value="Unassembled WGS sequence"/>
</dbReference>
<feature type="signal peptide" evidence="1">
    <location>
        <begin position="1"/>
        <end position="17"/>
    </location>
</feature>
<evidence type="ECO:0008006" key="4">
    <source>
        <dbReference type="Google" id="ProtNLM"/>
    </source>
</evidence>
<protein>
    <recommendedName>
        <fullName evidence="4">MAM domain-containing protein</fullName>
    </recommendedName>
</protein>
<keyword evidence="1" id="KW-0732">Signal</keyword>
<organism evidence="2 3">
    <name type="scientific">Elysia crispata</name>
    <name type="common">lettuce slug</name>
    <dbReference type="NCBI Taxonomy" id="231223"/>
    <lineage>
        <taxon>Eukaryota</taxon>
        <taxon>Metazoa</taxon>
        <taxon>Spiralia</taxon>
        <taxon>Lophotrochozoa</taxon>
        <taxon>Mollusca</taxon>
        <taxon>Gastropoda</taxon>
        <taxon>Heterobranchia</taxon>
        <taxon>Euthyneura</taxon>
        <taxon>Panpulmonata</taxon>
        <taxon>Sacoglossa</taxon>
        <taxon>Placobranchoidea</taxon>
        <taxon>Plakobranchidae</taxon>
        <taxon>Elysia</taxon>
    </lineage>
</organism>
<dbReference type="EMBL" id="JAWDGP010001105">
    <property type="protein sequence ID" value="KAK3794519.1"/>
    <property type="molecule type" value="Genomic_DNA"/>
</dbReference>
<name>A0AAE1E4X6_9GAST</name>
<feature type="chain" id="PRO_5042033623" description="MAM domain-containing protein" evidence="1">
    <location>
        <begin position="18"/>
        <end position="73"/>
    </location>
</feature>
<accession>A0AAE1E4X6</accession>
<reference evidence="2" key="1">
    <citation type="journal article" date="2023" name="G3 (Bethesda)">
        <title>A reference genome for the long-term kleptoplast-retaining sea slug Elysia crispata morphotype clarki.</title>
        <authorList>
            <person name="Eastman K.E."/>
            <person name="Pendleton A.L."/>
            <person name="Shaikh M.A."/>
            <person name="Suttiyut T."/>
            <person name="Ogas R."/>
            <person name="Tomko P."/>
            <person name="Gavelis G."/>
            <person name="Widhalm J.R."/>
            <person name="Wisecaver J.H."/>
        </authorList>
    </citation>
    <scope>NUCLEOTIDE SEQUENCE</scope>
    <source>
        <strain evidence="2">ECLA1</strain>
    </source>
</reference>
<evidence type="ECO:0000313" key="2">
    <source>
        <dbReference type="EMBL" id="KAK3794519.1"/>
    </source>
</evidence>
<gene>
    <name evidence="2" type="ORF">RRG08_003670</name>
</gene>
<evidence type="ECO:0000313" key="3">
    <source>
        <dbReference type="Proteomes" id="UP001283361"/>
    </source>
</evidence>
<sequence>MLHFLLLSCSSFRAANTDVECDFSSFQCSYTDPGETKPFQWRIYNSSDSTDQTEVFNNPYAQYMQGSFLYIGR</sequence>
<proteinExistence type="predicted"/>
<dbReference type="AlphaFoldDB" id="A0AAE1E4X6"/>